<dbReference type="Proteomes" id="UP001620645">
    <property type="component" value="Unassembled WGS sequence"/>
</dbReference>
<gene>
    <name evidence="1" type="ORF">niasHS_010313</name>
</gene>
<dbReference type="AlphaFoldDB" id="A0ABD2IZE1"/>
<keyword evidence="2" id="KW-1185">Reference proteome</keyword>
<sequence length="264" mass="29416">MVFINSLPSLLCAEKTVNCEYPLDSGSMLAYVAPQRYSTVLAAVTKGDQLCSLIPPAHPRRKLSIANGGGGIDDMDRWEGVLDFCDALDCAVEVDNETELFESKRVLEVGFCTGLPSAFAYRCGAKSLCLYSWDEAKLDSVVKPTLRRNNVPHSFCKFLGGDFETFKRTMRGQKFDVVIAPELISMDEVEFEGLHELLDDVLSEEGIILFSSRSHYTACDCTGNLPTWLDLLKTKGTFDAHIRWVSPKSDIAPRKLVQMTRSIR</sequence>
<protein>
    <submittedName>
        <fullName evidence="1">Uncharacterized protein</fullName>
    </submittedName>
</protein>
<accession>A0ABD2IZE1</accession>
<evidence type="ECO:0000313" key="2">
    <source>
        <dbReference type="Proteomes" id="UP001620645"/>
    </source>
</evidence>
<comment type="caution">
    <text evidence="1">The sequence shown here is derived from an EMBL/GenBank/DDBJ whole genome shotgun (WGS) entry which is preliminary data.</text>
</comment>
<evidence type="ECO:0000313" key="1">
    <source>
        <dbReference type="EMBL" id="KAL3085244.1"/>
    </source>
</evidence>
<reference evidence="1 2" key="1">
    <citation type="submission" date="2024-10" db="EMBL/GenBank/DDBJ databases">
        <authorList>
            <person name="Kim D."/>
        </authorList>
    </citation>
    <scope>NUCLEOTIDE SEQUENCE [LARGE SCALE GENOMIC DNA]</scope>
    <source>
        <strain evidence="1">Taebaek</strain>
    </source>
</reference>
<dbReference type="EMBL" id="JBICCN010000232">
    <property type="protein sequence ID" value="KAL3085244.1"/>
    <property type="molecule type" value="Genomic_DNA"/>
</dbReference>
<dbReference type="SUPFAM" id="SSF53335">
    <property type="entry name" value="S-adenosyl-L-methionine-dependent methyltransferases"/>
    <property type="match status" value="1"/>
</dbReference>
<organism evidence="1 2">
    <name type="scientific">Heterodera schachtii</name>
    <name type="common">Sugarbeet cyst nematode worm</name>
    <name type="synonym">Tylenchus schachtii</name>
    <dbReference type="NCBI Taxonomy" id="97005"/>
    <lineage>
        <taxon>Eukaryota</taxon>
        <taxon>Metazoa</taxon>
        <taxon>Ecdysozoa</taxon>
        <taxon>Nematoda</taxon>
        <taxon>Chromadorea</taxon>
        <taxon>Rhabditida</taxon>
        <taxon>Tylenchina</taxon>
        <taxon>Tylenchomorpha</taxon>
        <taxon>Tylenchoidea</taxon>
        <taxon>Heteroderidae</taxon>
        <taxon>Heteroderinae</taxon>
        <taxon>Heterodera</taxon>
    </lineage>
</organism>
<dbReference type="InterPro" id="IPR029063">
    <property type="entry name" value="SAM-dependent_MTases_sf"/>
</dbReference>
<proteinExistence type="predicted"/>
<dbReference type="Gene3D" id="3.40.50.150">
    <property type="entry name" value="Vaccinia Virus protein VP39"/>
    <property type="match status" value="1"/>
</dbReference>
<name>A0ABD2IZE1_HETSC</name>